<reference evidence="2" key="1">
    <citation type="submission" date="2023-06" db="EMBL/GenBank/DDBJ databases">
        <title>Genome-scale phylogeny and comparative genomics of the fungal order Sordariales.</title>
        <authorList>
            <consortium name="Lawrence Berkeley National Laboratory"/>
            <person name="Hensen N."/>
            <person name="Bonometti L."/>
            <person name="Westerberg I."/>
            <person name="Brannstrom I.O."/>
            <person name="Guillou S."/>
            <person name="Cros-Aarteil S."/>
            <person name="Calhoun S."/>
            <person name="Haridas S."/>
            <person name="Kuo A."/>
            <person name="Mondo S."/>
            <person name="Pangilinan J."/>
            <person name="Riley R."/>
            <person name="Labutti K."/>
            <person name="Andreopoulos B."/>
            <person name="Lipzen A."/>
            <person name="Chen C."/>
            <person name="Yanf M."/>
            <person name="Daum C."/>
            <person name="Ng V."/>
            <person name="Clum A."/>
            <person name="Steindorff A."/>
            <person name="Ohm R."/>
            <person name="Martin F."/>
            <person name="Silar P."/>
            <person name="Natvig D."/>
            <person name="Lalanne C."/>
            <person name="Gautier V."/>
            <person name="Ament-Velasquez S.L."/>
            <person name="Kruys A."/>
            <person name="Hutchinson M.I."/>
            <person name="Powell A.J."/>
            <person name="Barry K."/>
            <person name="Miller A.N."/>
            <person name="Grigoriev I.V."/>
            <person name="Debuchy R."/>
            <person name="Gladieux P."/>
            <person name="Thoren M.H."/>
            <person name="Johannesson H."/>
        </authorList>
    </citation>
    <scope>NUCLEOTIDE SEQUENCE</scope>
    <source>
        <strain evidence="2">SMH4607-1</strain>
    </source>
</reference>
<protein>
    <recommendedName>
        <fullName evidence="4">Secreted protein</fullName>
    </recommendedName>
</protein>
<keyword evidence="1" id="KW-0732">Signal</keyword>
<evidence type="ECO:0000313" key="3">
    <source>
        <dbReference type="Proteomes" id="UP001172102"/>
    </source>
</evidence>
<keyword evidence="3" id="KW-1185">Reference proteome</keyword>
<gene>
    <name evidence="2" type="ORF">B0H67DRAFT_585787</name>
</gene>
<evidence type="ECO:0008006" key="4">
    <source>
        <dbReference type="Google" id="ProtNLM"/>
    </source>
</evidence>
<dbReference type="Proteomes" id="UP001172102">
    <property type="component" value="Unassembled WGS sequence"/>
</dbReference>
<accession>A0AA40A979</accession>
<sequence length="152" mass="16480">MSLAGAAITCYSSFFSRAFLALLNTVFTLCASQSPYSLSSCKEVTHTSTVSSRDISMMLLPPLRLRALVACLGDDRSASAVVGVSRMTAGGAWPSPYCSYQRWILVDIISTLMDGVSDRCQAISTTPQSRHKPRISHVRLPYARGATRRPAC</sequence>
<dbReference type="EMBL" id="JAUKUA010000005">
    <property type="protein sequence ID" value="KAK0711609.1"/>
    <property type="molecule type" value="Genomic_DNA"/>
</dbReference>
<evidence type="ECO:0000313" key="2">
    <source>
        <dbReference type="EMBL" id="KAK0711609.1"/>
    </source>
</evidence>
<evidence type="ECO:0000256" key="1">
    <source>
        <dbReference type="SAM" id="SignalP"/>
    </source>
</evidence>
<comment type="caution">
    <text evidence="2">The sequence shown here is derived from an EMBL/GenBank/DDBJ whole genome shotgun (WGS) entry which is preliminary data.</text>
</comment>
<proteinExistence type="predicted"/>
<feature type="chain" id="PRO_5041200610" description="Secreted protein" evidence="1">
    <location>
        <begin position="33"/>
        <end position="152"/>
    </location>
</feature>
<feature type="signal peptide" evidence="1">
    <location>
        <begin position="1"/>
        <end position="32"/>
    </location>
</feature>
<dbReference type="AlphaFoldDB" id="A0AA40A979"/>
<name>A0AA40A979_9PEZI</name>
<organism evidence="2 3">
    <name type="scientific">Lasiosphaeris hirsuta</name>
    <dbReference type="NCBI Taxonomy" id="260670"/>
    <lineage>
        <taxon>Eukaryota</taxon>
        <taxon>Fungi</taxon>
        <taxon>Dikarya</taxon>
        <taxon>Ascomycota</taxon>
        <taxon>Pezizomycotina</taxon>
        <taxon>Sordariomycetes</taxon>
        <taxon>Sordariomycetidae</taxon>
        <taxon>Sordariales</taxon>
        <taxon>Lasiosphaeriaceae</taxon>
        <taxon>Lasiosphaeris</taxon>
    </lineage>
</organism>